<dbReference type="InterPro" id="IPR000572">
    <property type="entry name" value="OxRdtase_Mopterin-bd_dom"/>
</dbReference>
<dbReference type="Gene3D" id="2.60.40.650">
    <property type="match status" value="1"/>
</dbReference>
<keyword evidence="1" id="KW-1133">Transmembrane helix</keyword>
<dbReference type="Proteomes" id="UP001205740">
    <property type="component" value="Unassembled WGS sequence"/>
</dbReference>
<dbReference type="PANTHER" id="PTHR19372">
    <property type="entry name" value="SULFITE REDUCTASE"/>
    <property type="match status" value="1"/>
</dbReference>
<sequence length="513" mass="53587">MWILDRVRSPAPERVLAAATGVVAAAVVLGVGQFVAAFLDRAAGPLLAVGSAVVDHTPAPVREFAIDTFGTGDKTALIVGMCVVIAVLAAVAGLLERPRRPWGSVLFVAFGIVGVVAATTRAGAGVAWFLPTVVGVAAGVAVLRAGTGRLAAPRPPRVPGARTDRRTVLLGLTGAGAGAVLAGVVGTVLDHLLNDVGRDRSGFAVPPATRSLDPPGATGDAPAGFITPPSDFYRIDTALRPPQLTAERWSLRIHGMVDREVRVDMAMLRAMPAVEKTVTLTCVSNEVGGDLIGNARWIGYPLRDLLAMAGPSGDADMVLSTSDDGFTAGTPLQALTDDRGALLAVGMDGQPLPVEHGYPARMVVPGLYGYVSATKWVVSLEVTRFDRATAYWTQRGWAEKGPIKTGSRIDVPRSGDTVGRGRVTVAGVAWAQGRGINGVQIRVDDGPWQAATMLAPDMLDAWRLWRWTWDASPGDHTLTVRAFDGDGRQQSAIVAPPIPDGASGLHSVDVTVT</sequence>
<evidence type="ECO:0000256" key="1">
    <source>
        <dbReference type="SAM" id="Phobius"/>
    </source>
</evidence>
<feature type="transmembrane region" description="Helical" evidence="1">
    <location>
        <begin position="102"/>
        <end position="120"/>
    </location>
</feature>
<dbReference type="InterPro" id="IPR036374">
    <property type="entry name" value="OxRdtase_Mopterin-bd_sf"/>
</dbReference>
<dbReference type="EMBL" id="JAMTCG010000009">
    <property type="protein sequence ID" value="MCP2162909.1"/>
    <property type="molecule type" value="Genomic_DNA"/>
</dbReference>
<feature type="transmembrane region" description="Helical" evidence="1">
    <location>
        <begin position="167"/>
        <end position="189"/>
    </location>
</feature>
<keyword evidence="1" id="KW-0472">Membrane</keyword>
<dbReference type="SUPFAM" id="SSF56524">
    <property type="entry name" value="Oxidoreductase molybdopterin-binding domain"/>
    <property type="match status" value="1"/>
</dbReference>
<proteinExistence type="predicted"/>
<feature type="transmembrane region" description="Helical" evidence="1">
    <location>
        <begin position="76"/>
        <end position="95"/>
    </location>
</feature>
<comment type="caution">
    <text evidence="3">The sequence shown here is derived from an EMBL/GenBank/DDBJ whole genome shotgun (WGS) entry which is preliminary data.</text>
</comment>
<feature type="transmembrane region" description="Helical" evidence="1">
    <location>
        <begin position="126"/>
        <end position="146"/>
    </location>
</feature>
<dbReference type="Gene3D" id="3.90.420.10">
    <property type="entry name" value="Oxidoreductase, molybdopterin-binding domain"/>
    <property type="match status" value="1"/>
</dbReference>
<feature type="transmembrane region" description="Helical" evidence="1">
    <location>
        <begin position="15"/>
        <end position="39"/>
    </location>
</feature>
<feature type="domain" description="Oxidoreductase molybdopterin-binding" evidence="2">
    <location>
        <begin position="241"/>
        <end position="388"/>
    </location>
</feature>
<dbReference type="PANTHER" id="PTHR19372:SF7">
    <property type="entry name" value="SULFITE OXIDASE, MITOCHONDRIAL"/>
    <property type="match status" value="1"/>
</dbReference>
<evidence type="ECO:0000313" key="4">
    <source>
        <dbReference type="Proteomes" id="UP001205740"/>
    </source>
</evidence>
<keyword evidence="1" id="KW-0812">Transmembrane</keyword>
<protein>
    <submittedName>
        <fullName evidence="3">Sulfite oxidase</fullName>
    </submittedName>
</protein>
<dbReference type="InterPro" id="IPR014756">
    <property type="entry name" value="Ig_E-set"/>
</dbReference>
<organism evidence="3 4">
    <name type="scientific">Williamsia serinedens</name>
    <dbReference type="NCBI Taxonomy" id="391736"/>
    <lineage>
        <taxon>Bacteria</taxon>
        <taxon>Bacillati</taxon>
        <taxon>Actinomycetota</taxon>
        <taxon>Actinomycetes</taxon>
        <taxon>Mycobacteriales</taxon>
        <taxon>Nocardiaceae</taxon>
        <taxon>Williamsia</taxon>
    </lineage>
</organism>
<reference evidence="3 4" key="1">
    <citation type="submission" date="2022-06" db="EMBL/GenBank/DDBJ databases">
        <title>Genomic Encyclopedia of Archaeal and Bacterial Type Strains, Phase II (KMG-II): from individual species to whole genera.</title>
        <authorList>
            <person name="Goeker M."/>
        </authorList>
    </citation>
    <scope>NUCLEOTIDE SEQUENCE [LARGE SCALE GENOMIC DNA]</scope>
    <source>
        <strain evidence="3 4">DSM 45037</strain>
    </source>
</reference>
<evidence type="ECO:0000313" key="3">
    <source>
        <dbReference type="EMBL" id="MCP2162909.1"/>
    </source>
</evidence>
<name>A0ABT1H7L4_9NOCA</name>
<dbReference type="SUPFAM" id="SSF81296">
    <property type="entry name" value="E set domains"/>
    <property type="match status" value="1"/>
</dbReference>
<keyword evidence="4" id="KW-1185">Reference proteome</keyword>
<dbReference type="Pfam" id="PF00174">
    <property type="entry name" value="Oxidored_molyb"/>
    <property type="match status" value="1"/>
</dbReference>
<accession>A0ABT1H7L4</accession>
<evidence type="ECO:0000259" key="2">
    <source>
        <dbReference type="Pfam" id="PF00174"/>
    </source>
</evidence>
<gene>
    <name evidence="3" type="ORF">LX12_004121</name>
</gene>